<keyword evidence="6 11" id="KW-0472">Membrane</keyword>
<dbReference type="Gene3D" id="3.40.190.10">
    <property type="entry name" value="Periplasmic binding protein-like II"/>
    <property type="match status" value="1"/>
</dbReference>
<evidence type="ECO:0000256" key="10">
    <source>
        <dbReference type="ARBA" id="ARBA00023303"/>
    </source>
</evidence>
<feature type="domain" description="Ionotropic glutamate receptor C-terminal" evidence="12">
    <location>
        <begin position="79"/>
        <end position="400"/>
    </location>
</feature>
<feature type="transmembrane region" description="Helical" evidence="11">
    <location>
        <begin position="35"/>
        <end position="54"/>
    </location>
</feature>
<keyword evidence="8" id="KW-0325">Glycoprotein</keyword>
<dbReference type="Pfam" id="PF00060">
    <property type="entry name" value="Lig_chan"/>
    <property type="match status" value="1"/>
</dbReference>
<evidence type="ECO:0000259" key="12">
    <source>
        <dbReference type="SMART" id="SM00079"/>
    </source>
</evidence>
<keyword evidence="3 11" id="KW-0812">Transmembrane</keyword>
<evidence type="ECO:0000256" key="3">
    <source>
        <dbReference type="ARBA" id="ARBA00022692"/>
    </source>
</evidence>
<keyword evidence="10" id="KW-0407">Ion channel</keyword>
<dbReference type="OrthoDB" id="5984008at2759"/>
<dbReference type="SUPFAM" id="SSF53850">
    <property type="entry name" value="Periplasmic binding protein-like II"/>
    <property type="match status" value="1"/>
</dbReference>
<reference evidence="13" key="1">
    <citation type="submission" date="2021-01" db="EMBL/GenBank/DDBJ databases">
        <title>Adiantum capillus-veneris genome.</title>
        <authorList>
            <person name="Fang Y."/>
            <person name="Liao Q."/>
        </authorList>
    </citation>
    <scope>NUCLEOTIDE SEQUENCE</scope>
    <source>
        <strain evidence="13">H3</strain>
        <tissue evidence="13">Leaf</tissue>
    </source>
</reference>
<evidence type="ECO:0000256" key="6">
    <source>
        <dbReference type="ARBA" id="ARBA00023136"/>
    </source>
</evidence>
<dbReference type="Gene3D" id="1.10.287.70">
    <property type="match status" value="1"/>
</dbReference>
<evidence type="ECO:0000256" key="8">
    <source>
        <dbReference type="ARBA" id="ARBA00023180"/>
    </source>
</evidence>
<keyword evidence="9" id="KW-1071">Ligand-gated ion channel</keyword>
<comment type="subcellular location">
    <subcellularLocation>
        <location evidence="1">Membrane</location>
        <topology evidence="1">Multi-pass membrane protein</topology>
    </subcellularLocation>
</comment>
<evidence type="ECO:0000256" key="7">
    <source>
        <dbReference type="ARBA" id="ARBA00023170"/>
    </source>
</evidence>
<organism evidence="13 14">
    <name type="scientific">Adiantum capillus-veneris</name>
    <name type="common">Maidenhair fern</name>
    <dbReference type="NCBI Taxonomy" id="13818"/>
    <lineage>
        <taxon>Eukaryota</taxon>
        <taxon>Viridiplantae</taxon>
        <taxon>Streptophyta</taxon>
        <taxon>Embryophyta</taxon>
        <taxon>Tracheophyta</taxon>
        <taxon>Polypodiopsida</taxon>
        <taxon>Polypodiidae</taxon>
        <taxon>Polypodiales</taxon>
        <taxon>Pteridineae</taxon>
        <taxon>Pteridaceae</taxon>
        <taxon>Vittarioideae</taxon>
        <taxon>Adiantum</taxon>
    </lineage>
</organism>
<keyword evidence="5" id="KW-0406">Ion transport</keyword>
<evidence type="ECO:0000256" key="11">
    <source>
        <dbReference type="SAM" id="Phobius"/>
    </source>
</evidence>
<dbReference type="InterPro" id="IPR019594">
    <property type="entry name" value="Glu/Gly-bd"/>
</dbReference>
<dbReference type="PANTHER" id="PTHR18966">
    <property type="entry name" value="IONOTROPIC GLUTAMATE RECEPTOR"/>
    <property type="match status" value="1"/>
</dbReference>
<feature type="non-terminal residue" evidence="13">
    <location>
        <position position="400"/>
    </location>
</feature>
<comment type="caution">
    <text evidence="13">The sequence shown here is derived from an EMBL/GenBank/DDBJ whole genome shotgun (WGS) entry which is preliminary data.</text>
</comment>
<evidence type="ECO:0000256" key="4">
    <source>
        <dbReference type="ARBA" id="ARBA00022989"/>
    </source>
</evidence>
<accession>A0A9D4UZS1</accession>
<evidence type="ECO:0000256" key="2">
    <source>
        <dbReference type="ARBA" id="ARBA00022448"/>
    </source>
</evidence>
<keyword evidence="2" id="KW-0813">Transport</keyword>
<dbReference type="Pfam" id="PF10613">
    <property type="entry name" value="Lig_chan-Glu_bd"/>
    <property type="match status" value="1"/>
</dbReference>
<keyword evidence="7" id="KW-0675">Receptor</keyword>
<dbReference type="GO" id="GO:0016020">
    <property type="term" value="C:membrane"/>
    <property type="evidence" value="ECO:0007669"/>
    <property type="project" value="UniProtKB-SubCell"/>
</dbReference>
<proteinExistence type="predicted"/>
<evidence type="ECO:0000256" key="9">
    <source>
        <dbReference type="ARBA" id="ARBA00023286"/>
    </source>
</evidence>
<evidence type="ECO:0000313" key="13">
    <source>
        <dbReference type="EMBL" id="KAI5076712.1"/>
    </source>
</evidence>
<dbReference type="Proteomes" id="UP000886520">
    <property type="component" value="Chromosome 8"/>
</dbReference>
<dbReference type="InterPro" id="IPR015683">
    <property type="entry name" value="Ionotropic_Glu_rcpt"/>
</dbReference>
<evidence type="ECO:0000256" key="5">
    <source>
        <dbReference type="ARBA" id="ARBA00023065"/>
    </source>
</evidence>
<dbReference type="InterPro" id="IPR001320">
    <property type="entry name" value="Iontro_rcpt_C"/>
</dbReference>
<protein>
    <recommendedName>
        <fullName evidence="12">Ionotropic glutamate receptor C-terminal domain-containing protein</fullName>
    </recommendedName>
</protein>
<keyword evidence="14" id="KW-1185">Reference proteome</keyword>
<feature type="transmembrane region" description="Helical" evidence="11">
    <location>
        <begin position="277"/>
        <end position="301"/>
    </location>
</feature>
<dbReference type="GO" id="GO:0015276">
    <property type="term" value="F:ligand-gated monoatomic ion channel activity"/>
    <property type="evidence" value="ECO:0007669"/>
    <property type="project" value="InterPro"/>
</dbReference>
<keyword evidence="4 11" id="KW-1133">Transmembrane helix</keyword>
<dbReference type="AlphaFoldDB" id="A0A9D4UZS1"/>
<feature type="transmembrane region" description="Helical" evidence="11">
    <location>
        <begin position="212"/>
        <end position="232"/>
    </location>
</feature>
<sequence>MTAVLQTVRYNASNVQYHLTSKPAFERMSRTALSLFFPLLISLFPCLSASGAIAHPIKSCPASGFSPRRVSTKEEAQLKVLVPNIPAESLREFVNCSDPSRVSGFCIDVFETALSILEPPSLSSTTIHYTCFNFSASSYNSNSTLDYDHMVKGVANGYYDAVVGDVTISSGRAFNVDFTHGYMESGIVIIAKAAHQNHVAYKWNFFGLPFTLRMWCTILGTFIFTGFLLWLFEYEYHQEQEFTETSFPRRGYEIFWFVMETLILLKKDNIKSTIAKLVIVAWLFVAILGASSYTAGLSSFLTASALSSKSYDIHSLKDTNNKSIAIRRGSIVEGYLLTRFHFPKDRFKYIRATRDFVDNLTKGEVVAIVDERPYANFILQNISCEYTIVGQQLTHEGFGF</sequence>
<name>A0A9D4UZS1_ADICA</name>
<dbReference type="EMBL" id="JABFUD020000008">
    <property type="protein sequence ID" value="KAI5076712.1"/>
    <property type="molecule type" value="Genomic_DNA"/>
</dbReference>
<evidence type="ECO:0000256" key="1">
    <source>
        <dbReference type="ARBA" id="ARBA00004141"/>
    </source>
</evidence>
<gene>
    <name evidence="13" type="ORF">GOP47_0008777</name>
</gene>
<dbReference type="SMART" id="SM00079">
    <property type="entry name" value="PBPe"/>
    <property type="match status" value="1"/>
</dbReference>
<evidence type="ECO:0000313" key="14">
    <source>
        <dbReference type="Proteomes" id="UP000886520"/>
    </source>
</evidence>